<evidence type="ECO:0000313" key="3">
    <source>
        <dbReference type="Proteomes" id="UP000184330"/>
    </source>
</evidence>
<evidence type="ECO:0000313" key="2">
    <source>
        <dbReference type="EMBL" id="CZR52106.1"/>
    </source>
</evidence>
<dbReference type="EMBL" id="FJOG01000002">
    <property type="protein sequence ID" value="CZR52106.1"/>
    <property type="molecule type" value="Genomic_DNA"/>
</dbReference>
<accession>A0A1L7WH47</accession>
<feature type="coiled-coil region" evidence="1">
    <location>
        <begin position="871"/>
        <end position="914"/>
    </location>
</feature>
<dbReference type="OrthoDB" id="5370596at2759"/>
<dbReference type="AlphaFoldDB" id="A0A1L7WH47"/>
<name>A0A1L7WH47_9HELO</name>
<proteinExistence type="predicted"/>
<dbReference type="Proteomes" id="UP000184330">
    <property type="component" value="Unassembled WGS sequence"/>
</dbReference>
<gene>
    <name evidence="2" type="ORF">PAC_01983</name>
</gene>
<reference evidence="2 3" key="1">
    <citation type="submission" date="2016-03" db="EMBL/GenBank/DDBJ databases">
        <authorList>
            <person name="Ploux O."/>
        </authorList>
    </citation>
    <scope>NUCLEOTIDE SEQUENCE [LARGE SCALE GENOMIC DNA]</scope>
    <source>
        <strain evidence="2 3">UAMH 11012</strain>
    </source>
</reference>
<protein>
    <submittedName>
        <fullName evidence="2">Uncharacterized protein</fullName>
    </submittedName>
</protein>
<keyword evidence="1" id="KW-0175">Coiled coil</keyword>
<organism evidence="2 3">
    <name type="scientific">Phialocephala subalpina</name>
    <dbReference type="NCBI Taxonomy" id="576137"/>
    <lineage>
        <taxon>Eukaryota</taxon>
        <taxon>Fungi</taxon>
        <taxon>Dikarya</taxon>
        <taxon>Ascomycota</taxon>
        <taxon>Pezizomycotina</taxon>
        <taxon>Leotiomycetes</taxon>
        <taxon>Helotiales</taxon>
        <taxon>Mollisiaceae</taxon>
        <taxon>Phialocephala</taxon>
        <taxon>Phialocephala fortinii species complex</taxon>
    </lineage>
</organism>
<keyword evidence="3" id="KW-1185">Reference proteome</keyword>
<evidence type="ECO:0000256" key="1">
    <source>
        <dbReference type="SAM" id="Coils"/>
    </source>
</evidence>
<sequence>MRVPIPEPGDPGIWVSRGFQLTSERIPFDAGELIRTRLSNRPWQLYRVPADQIEPINSDWRQILSAPGIHVAGKSYGTYRVAIDDSYLPWLSVSKFKFQPEIDPLKPVDEEVSVHGEWVARWNAICRFLQDAMEAISSGKSPGLDCCYRKHARTPHQVALEWAILKRDLKLDPAVKTRFTQWLVFIILNLVNDYDTPLVLELLEKEEEQLLQAFWDLHTDLSAYLPTKIANFKARDGSLTAAQNEAEFHKLTLFRFLLELAGSKRDVRQHKLDLRYPANYNTNIYGSVFGISGSKRFGTFDSQKMLDALSKSPIFPGDTIRKLDVMKLSAKLMSHLPIGFPDGLPFDVLSKLAYGQVQMIRAEMLNFYRDRRSLETPQNNVLVLLTWNPIRHMIDEVLVEWAASADGWRLYERLIKDIQVSQPKEQLVLTLAALLCYQRLFPLTPDTNQPIKRSYQADFDAILNGERLSNARIVFEYMVLSVLRVFYTMKDNEKMRTFLASVLDIQWPVLDPFHEFSDQYWIRRMGDGLSHKDAHKMAEKIVGPARSDEEAMVEEMVTLDNKEEQESGVTTMDERWAWVSDGEHRVPAFPRAVFHLEAYKLVYVSLPKLPPHEKILSMISLPNGVSVAIVLRSYVPALEQDLNTKCWEYNIEPSREDVELLGFVKAKNQQVDAVARMAVDAMLRDNTLEEGLWVYADPLCVLNLFTTWLGGVVARSKRDSPAFPELAGIENDAESGRIQLDGYDFNSYTLVRVSYLGHWAQNLDKLGNFNEILSIAELQDESWELPVRKSYLPTLKDKLHKMVSDCIIEPDYDPTEPNAKEVEEFGYDKARILRSFTFRDRAERMIHEALPKAAAFYADLAMGGEKEMVILDIDEKEMDILENEEQEDEEMVILDDDEKEIDILENEEQEEVEMAESTDECWVMVRTLRLQSPMA</sequence>